<dbReference type="InterPro" id="IPR045473">
    <property type="entry name" value="ASM_C"/>
</dbReference>
<feature type="domain" description="Saposin B-type" evidence="16">
    <location>
        <begin position="79"/>
        <end position="165"/>
    </location>
</feature>
<keyword evidence="5 15" id="KW-0732">Signal</keyword>
<dbReference type="Pfam" id="PF19272">
    <property type="entry name" value="ASMase_C"/>
    <property type="match status" value="1"/>
</dbReference>
<evidence type="ECO:0000256" key="6">
    <source>
        <dbReference type="ARBA" id="ARBA00022801"/>
    </source>
</evidence>
<dbReference type="GO" id="GO:0005615">
    <property type="term" value="C:extracellular space"/>
    <property type="evidence" value="ECO:0007669"/>
    <property type="project" value="TreeGrafter"/>
</dbReference>
<feature type="disulfide bond" evidence="14">
    <location>
        <begin position="383"/>
        <end position="431"/>
    </location>
</feature>
<dbReference type="GO" id="GO:0005764">
    <property type="term" value="C:lysosome"/>
    <property type="evidence" value="ECO:0007669"/>
    <property type="project" value="TreeGrafter"/>
</dbReference>
<evidence type="ECO:0000256" key="7">
    <source>
        <dbReference type="ARBA" id="ARBA00022833"/>
    </source>
</evidence>
<dbReference type="GO" id="GO:0006685">
    <property type="term" value="P:sphingomyelin catabolic process"/>
    <property type="evidence" value="ECO:0007669"/>
    <property type="project" value="UniProtKB-UniRule"/>
</dbReference>
<evidence type="ECO:0000256" key="14">
    <source>
        <dbReference type="PIRSR" id="PIRSR000948-2"/>
    </source>
</evidence>
<feature type="binding site" evidence="13">
    <location>
        <position position="202"/>
    </location>
    <ligand>
        <name>Zn(2+)</name>
        <dbReference type="ChEBI" id="CHEBI:29105"/>
        <label>1</label>
    </ligand>
</feature>
<keyword evidence="9" id="KW-0325">Glycoprotein</keyword>
<comment type="cofactor">
    <cofactor evidence="13">
        <name>Zn(2+)</name>
        <dbReference type="ChEBI" id="CHEBI:29105"/>
    </cofactor>
    <text evidence="13">Binds 2 Zn(2+) ions per subunit.</text>
</comment>
<proteinExistence type="inferred from homology"/>
<dbReference type="Pfam" id="PF00149">
    <property type="entry name" value="Metallophos"/>
    <property type="match status" value="1"/>
</dbReference>
<comment type="similarity">
    <text evidence="2 12">Belongs to the acid sphingomyelinase family.</text>
</comment>
<dbReference type="GO" id="GO:0016798">
    <property type="term" value="F:hydrolase activity, acting on glycosyl bonds"/>
    <property type="evidence" value="ECO:0007669"/>
    <property type="project" value="UniProtKB-KW"/>
</dbReference>
<gene>
    <name evidence="17" type="primary">SMPD1_9</name>
    <name evidence="17" type="ORF">SK128_015745</name>
</gene>
<comment type="subcellular location">
    <subcellularLocation>
        <location evidence="1">Secreted</location>
    </subcellularLocation>
</comment>
<evidence type="ECO:0000313" key="18">
    <source>
        <dbReference type="Proteomes" id="UP001381693"/>
    </source>
</evidence>
<dbReference type="InterPro" id="IPR029052">
    <property type="entry name" value="Metallo-depent_PP-like"/>
</dbReference>
<feature type="binding site" evidence="13">
    <location>
        <position position="457"/>
    </location>
    <ligand>
        <name>Zn(2+)</name>
        <dbReference type="ChEBI" id="CHEBI:29105"/>
        <label>2</label>
    </ligand>
</feature>
<evidence type="ECO:0000256" key="11">
    <source>
        <dbReference type="ARBA" id="ARBA00047268"/>
    </source>
</evidence>
<evidence type="ECO:0000259" key="16">
    <source>
        <dbReference type="PROSITE" id="PS50015"/>
    </source>
</evidence>
<comment type="caution">
    <text evidence="17">The sequence shown here is derived from an EMBL/GenBank/DDBJ whole genome shotgun (WGS) entry which is preliminary data.</text>
</comment>
<evidence type="ECO:0000256" key="4">
    <source>
        <dbReference type="ARBA" id="ARBA00022723"/>
    </source>
</evidence>
<accession>A0AAN9AH43</accession>
<keyword evidence="6 12" id="KW-0378">Hydrolase</keyword>
<feature type="binding site" evidence="13">
    <location>
        <position position="423"/>
    </location>
    <ligand>
        <name>Zn(2+)</name>
        <dbReference type="ChEBI" id="CHEBI:29105"/>
        <label>2</label>
    </ligand>
</feature>
<dbReference type="PROSITE" id="PS50015">
    <property type="entry name" value="SAP_B"/>
    <property type="match status" value="1"/>
</dbReference>
<sequence length="612" mass="69401">MRVSLASVIILLVGTCCYALSIKEDLSPSREDLLRDEIQEALETGVVNPFLKHVLQTLKLETLLETSSYESDEEPEPYDPIYCALCNVGMDAVIHAVHNGTDPDVITDLLVELCVDLGIFNYNFCEHFLRDIEDQLFWVMENRANLTGEDFCGMLLGILGCETDNPDRIWEVALPDENKPPVVDPVIPPDGTPVMKVLHLSDTHYDPHYLPGSNAECGERLYCCRAESGPVETPEAAAGKWGDYRSCDAPQWLLQAMYDHIKIAHQDLDFIIWTGDLIPHNIWNTTKEGNLQIIKDCVQMLADNFPGVPVFPAIGNHESHPVASFPQPYIDNEFDISWLYDEITALWSTWLPPDVAHSVAYGAYYSTLIKPGLRVISMNSNYCYGLNWWLVYDDIDPAEELDWIAKELHAAEASGEMVYLIAHIPPGNSDCTRTWSHEFNKIVFRYESTVAGLFYGHNHLDQIMLFYDPVETTRPYHVAYVAQSQTPYTNLNPGYKVYTVDGDYAGSSYRILDHENWILDLDEVNQSDNPRFFLLYTAQDAYNMTDLTPKSWDDLLTQMKEPNSTVFDTFYINHVKAARPRLEKGCGDFCKSSLLCRLAVSDSSDHSHCDNL</sequence>
<keyword evidence="7 13" id="KW-0862">Zinc</keyword>
<keyword evidence="10 12" id="KW-0326">Glycosidase</keyword>
<dbReference type="InterPro" id="IPR008139">
    <property type="entry name" value="SaposinB_dom"/>
</dbReference>
<dbReference type="SUPFAM" id="SSF56300">
    <property type="entry name" value="Metallo-dependent phosphatases"/>
    <property type="match status" value="1"/>
</dbReference>
<dbReference type="InterPro" id="IPR004843">
    <property type="entry name" value="Calcineurin-like_PHP"/>
</dbReference>
<keyword evidence="3" id="KW-0964">Secreted</keyword>
<dbReference type="PIRSF" id="PIRSF000948">
    <property type="entry name" value="Sphingomy_PDE"/>
    <property type="match status" value="1"/>
</dbReference>
<dbReference type="Gene3D" id="3.60.21.10">
    <property type="match status" value="1"/>
</dbReference>
<dbReference type="GO" id="GO:0046872">
    <property type="term" value="F:metal ion binding"/>
    <property type="evidence" value="ECO:0007669"/>
    <property type="project" value="UniProtKB-KW"/>
</dbReference>
<keyword evidence="18" id="KW-1185">Reference proteome</keyword>
<dbReference type="CDD" id="cd00842">
    <property type="entry name" value="MPP_ASMase"/>
    <property type="match status" value="1"/>
</dbReference>
<dbReference type="Proteomes" id="UP001381693">
    <property type="component" value="Unassembled WGS sequence"/>
</dbReference>
<evidence type="ECO:0000313" key="17">
    <source>
        <dbReference type="EMBL" id="KAK7086803.1"/>
    </source>
</evidence>
<dbReference type="PANTHER" id="PTHR10340">
    <property type="entry name" value="SPHINGOMYELIN PHOSPHODIESTERASE"/>
    <property type="match status" value="1"/>
</dbReference>
<dbReference type="EC" id="3.1.4.12" evidence="12"/>
<evidence type="ECO:0000256" key="2">
    <source>
        <dbReference type="ARBA" id="ARBA00008234"/>
    </source>
</evidence>
<feature type="disulfide bond" evidence="14">
    <location>
        <begin position="224"/>
        <end position="247"/>
    </location>
</feature>
<feature type="disulfide bond" evidence="14">
    <location>
        <begin position="114"/>
        <end position="125"/>
    </location>
</feature>
<dbReference type="GO" id="GO:0016020">
    <property type="term" value="C:membrane"/>
    <property type="evidence" value="ECO:0007669"/>
    <property type="project" value="GOC"/>
</dbReference>
<keyword evidence="4 13" id="KW-0479">Metal-binding</keyword>
<evidence type="ECO:0000256" key="8">
    <source>
        <dbReference type="ARBA" id="ARBA00023157"/>
    </source>
</evidence>
<feature type="binding site" evidence="13">
    <location>
        <position position="276"/>
    </location>
    <ligand>
        <name>Zn(2+)</name>
        <dbReference type="ChEBI" id="CHEBI:29105"/>
        <label>1</label>
    </ligand>
</feature>
<keyword evidence="8 14" id="KW-1015">Disulfide bond</keyword>
<dbReference type="InterPro" id="IPR011001">
    <property type="entry name" value="Saposin-like"/>
</dbReference>
<dbReference type="SUPFAM" id="SSF47862">
    <property type="entry name" value="Saposin"/>
    <property type="match status" value="1"/>
</dbReference>
<feature type="disulfide bond" evidence="14">
    <location>
        <begin position="217"/>
        <end position="223"/>
    </location>
</feature>
<dbReference type="InterPro" id="IPR011160">
    <property type="entry name" value="Sphingomy_PDE"/>
</dbReference>
<evidence type="ECO:0000256" key="12">
    <source>
        <dbReference type="PIRNR" id="PIRNR000948"/>
    </source>
</evidence>
<dbReference type="EMBL" id="JAXCGZ010000078">
    <property type="protein sequence ID" value="KAK7086803.1"/>
    <property type="molecule type" value="Genomic_DNA"/>
</dbReference>
<dbReference type="GO" id="GO:0061750">
    <property type="term" value="F:acid sphingomyelin phosphodiesterase activity"/>
    <property type="evidence" value="ECO:0007669"/>
    <property type="project" value="TreeGrafter"/>
</dbReference>
<feature type="disulfide bond" evidence="14">
    <location>
        <begin position="86"/>
        <end position="152"/>
    </location>
</feature>
<evidence type="ECO:0000256" key="15">
    <source>
        <dbReference type="SAM" id="SignalP"/>
    </source>
</evidence>
<feature type="binding site" evidence="13">
    <location>
        <position position="459"/>
    </location>
    <ligand>
        <name>Zn(2+)</name>
        <dbReference type="ChEBI" id="CHEBI:29105"/>
        <label>1</label>
    </ligand>
</feature>
<evidence type="ECO:0000256" key="10">
    <source>
        <dbReference type="ARBA" id="ARBA00023295"/>
    </source>
</evidence>
<evidence type="ECO:0000256" key="1">
    <source>
        <dbReference type="ARBA" id="ARBA00004613"/>
    </source>
</evidence>
<dbReference type="PANTHER" id="PTHR10340:SF29">
    <property type="entry name" value="SPHINGOMYELIN PHOSPHODIESTERASE"/>
    <property type="match status" value="1"/>
</dbReference>
<feature type="binding site" evidence="13">
    <location>
        <position position="204"/>
    </location>
    <ligand>
        <name>Zn(2+)</name>
        <dbReference type="ChEBI" id="CHEBI:29105"/>
        <label>1</label>
    </ligand>
</feature>
<feature type="chain" id="PRO_5042962662" description="Sphingomyelin phosphodiesterase" evidence="15">
    <location>
        <begin position="20"/>
        <end position="612"/>
    </location>
</feature>
<dbReference type="InterPro" id="IPR041805">
    <property type="entry name" value="ASMase/PPN1_MPP"/>
</dbReference>
<name>A0AAN9AH43_HALRR</name>
<evidence type="ECO:0000256" key="9">
    <source>
        <dbReference type="ARBA" id="ARBA00023180"/>
    </source>
</evidence>
<comment type="catalytic activity">
    <reaction evidence="11">
        <text>a sphingomyelin + H2O = phosphocholine + an N-acylsphing-4-enine + H(+)</text>
        <dbReference type="Rhea" id="RHEA:19253"/>
        <dbReference type="ChEBI" id="CHEBI:15377"/>
        <dbReference type="ChEBI" id="CHEBI:15378"/>
        <dbReference type="ChEBI" id="CHEBI:17636"/>
        <dbReference type="ChEBI" id="CHEBI:52639"/>
        <dbReference type="ChEBI" id="CHEBI:295975"/>
        <dbReference type="EC" id="3.1.4.12"/>
    </reaction>
    <physiologicalReaction direction="left-to-right" evidence="11">
        <dbReference type="Rhea" id="RHEA:19254"/>
    </physiologicalReaction>
</comment>
<protein>
    <recommendedName>
        <fullName evidence="12">Sphingomyelin phosphodiesterase</fullName>
        <ecNumber evidence="12">3.1.4.12</ecNumber>
    </recommendedName>
</protein>
<dbReference type="AlphaFoldDB" id="A0AAN9AH43"/>
<feature type="signal peptide" evidence="15">
    <location>
        <begin position="1"/>
        <end position="19"/>
    </location>
</feature>
<evidence type="ECO:0000256" key="3">
    <source>
        <dbReference type="ARBA" id="ARBA00022525"/>
    </source>
</evidence>
<comment type="function">
    <text evidence="12">Converts sphingomyelin to ceramide.</text>
</comment>
<evidence type="ECO:0000256" key="13">
    <source>
        <dbReference type="PIRSR" id="PIRSR000948-1"/>
    </source>
</evidence>
<feature type="disulfide bond" evidence="14">
    <location>
        <begin position="586"/>
        <end position="590"/>
    </location>
</feature>
<organism evidence="17 18">
    <name type="scientific">Halocaridina rubra</name>
    <name type="common">Hawaiian red shrimp</name>
    <dbReference type="NCBI Taxonomy" id="373956"/>
    <lineage>
        <taxon>Eukaryota</taxon>
        <taxon>Metazoa</taxon>
        <taxon>Ecdysozoa</taxon>
        <taxon>Arthropoda</taxon>
        <taxon>Crustacea</taxon>
        <taxon>Multicrustacea</taxon>
        <taxon>Malacostraca</taxon>
        <taxon>Eumalacostraca</taxon>
        <taxon>Eucarida</taxon>
        <taxon>Decapoda</taxon>
        <taxon>Pleocyemata</taxon>
        <taxon>Caridea</taxon>
        <taxon>Atyoidea</taxon>
        <taxon>Atyidae</taxon>
        <taxon>Halocaridina</taxon>
    </lineage>
</organism>
<dbReference type="GO" id="GO:0046513">
    <property type="term" value="P:ceramide biosynthetic process"/>
    <property type="evidence" value="ECO:0007669"/>
    <property type="project" value="UniProtKB-ARBA"/>
</dbReference>
<evidence type="ECO:0000256" key="5">
    <source>
        <dbReference type="ARBA" id="ARBA00022729"/>
    </source>
</evidence>
<feature type="binding site" evidence="13">
    <location>
        <position position="316"/>
    </location>
    <ligand>
        <name>Zn(2+)</name>
        <dbReference type="ChEBI" id="CHEBI:29105"/>
        <label>2</label>
    </ligand>
</feature>
<reference evidence="17 18" key="1">
    <citation type="submission" date="2023-11" db="EMBL/GenBank/DDBJ databases">
        <title>Halocaridina rubra genome assembly.</title>
        <authorList>
            <person name="Smith C."/>
        </authorList>
    </citation>
    <scope>NUCLEOTIDE SEQUENCE [LARGE SCALE GENOMIC DNA]</scope>
    <source>
        <strain evidence="17">EP-1</strain>
        <tissue evidence="17">Whole</tissue>
    </source>
</reference>
<feature type="binding site" evidence="13">
    <location>
        <position position="276"/>
    </location>
    <ligand>
        <name>Zn(2+)</name>
        <dbReference type="ChEBI" id="CHEBI:29105"/>
        <label>2</label>
    </ligand>
</feature>